<evidence type="ECO:0000313" key="4">
    <source>
        <dbReference type="Proteomes" id="UP000006671"/>
    </source>
</evidence>
<dbReference type="SUPFAM" id="SSF56672">
    <property type="entry name" value="DNA/RNA polymerases"/>
    <property type="match status" value="1"/>
</dbReference>
<protein>
    <submittedName>
        <fullName evidence="3">Predicted protein</fullName>
    </submittedName>
</protein>
<dbReference type="PROSITE" id="PS50173">
    <property type="entry name" value="UMUC"/>
    <property type="match status" value="1"/>
</dbReference>
<dbReference type="AlphaFoldDB" id="D2VGP4"/>
<dbReference type="STRING" id="5762.D2VGP4"/>
<dbReference type="eggNOG" id="KOG2095">
    <property type="taxonomic scope" value="Eukaryota"/>
</dbReference>
<dbReference type="Proteomes" id="UP000006671">
    <property type="component" value="Unassembled WGS sequence"/>
</dbReference>
<evidence type="ECO:0000313" key="3">
    <source>
        <dbReference type="EMBL" id="EFC44003.1"/>
    </source>
</evidence>
<dbReference type="PANTHER" id="PTHR46404">
    <property type="entry name" value="DNA POLYMERASE IOTA"/>
    <property type="match status" value="1"/>
</dbReference>
<sequence length="485" mass="55121">MSQLKTPMKSHEKYVIIHLDLDCFYAQVEEVENPKYRDLPLGIQQNQTISTVNYCGRIKYKIPKMTRVKQALEMCPELIVIPARMEIYREESRKIFDECIGECVNSFHGDCVLEVCGIDEAYINVTDEVNWRLENATELGIDVKDHRGRKVSKSVNSQDNHLNIGSQIAEEIRCNVFNSLGYTISAGIAHSKFLSKLASKKQKPNGQALIYSESFDEEINSQDVSIIPNVGYTTKQKLAELCQISTVKQLRAQTYVNIIKCFNSDKAAIKVLNIANGKFDEEYDRVVSKGPPKSIGSELTFLTIQTYEDFEQKLRTITGDLFTRIQRDLKRNSNRYATKLTLRYCHGSYRDPYHSVSCKITSNIYNNLNNYEEKDESNIHSLVIKMFKQKVSLPFKLQRMGVSVSDFVEPPKFATPKTSTIGTSKIVNEEEKREGNLLSSFSQQSSNTNKKRKADSVSNGSQGRQTSITSFLKNKGASPIKKTKQ</sequence>
<name>D2VGP4_NAEGR</name>
<dbReference type="GO" id="GO:0003684">
    <property type="term" value="F:damaged DNA binding"/>
    <property type="evidence" value="ECO:0007669"/>
    <property type="project" value="InterPro"/>
</dbReference>
<accession>D2VGP4</accession>
<dbReference type="RefSeq" id="XP_002676747.1">
    <property type="nucleotide sequence ID" value="XM_002676701.1"/>
</dbReference>
<dbReference type="SUPFAM" id="SSF100879">
    <property type="entry name" value="Lesion bypass DNA polymerase (Y-family), little finger domain"/>
    <property type="match status" value="1"/>
</dbReference>
<feature type="compositionally biased region" description="Polar residues" evidence="1">
    <location>
        <begin position="456"/>
        <end position="472"/>
    </location>
</feature>
<dbReference type="InterPro" id="IPR036775">
    <property type="entry name" value="DNA_pol_Y-fam_lit_finger_sf"/>
</dbReference>
<dbReference type="InterPro" id="IPR001126">
    <property type="entry name" value="UmuC"/>
</dbReference>
<organism evidence="4">
    <name type="scientific">Naegleria gruberi</name>
    <name type="common">Amoeba</name>
    <dbReference type="NCBI Taxonomy" id="5762"/>
    <lineage>
        <taxon>Eukaryota</taxon>
        <taxon>Discoba</taxon>
        <taxon>Heterolobosea</taxon>
        <taxon>Tetramitia</taxon>
        <taxon>Eutetramitia</taxon>
        <taxon>Vahlkampfiidae</taxon>
        <taxon>Naegleria</taxon>
    </lineage>
</organism>
<reference evidence="3 4" key="1">
    <citation type="journal article" date="2010" name="Cell">
        <title>The genome of Naegleria gruberi illuminates early eukaryotic versatility.</title>
        <authorList>
            <person name="Fritz-Laylin L.K."/>
            <person name="Prochnik S.E."/>
            <person name="Ginger M.L."/>
            <person name="Dacks J.B."/>
            <person name="Carpenter M.L."/>
            <person name="Field M.C."/>
            <person name="Kuo A."/>
            <person name="Paredez A."/>
            <person name="Chapman J."/>
            <person name="Pham J."/>
            <person name="Shu S."/>
            <person name="Neupane R."/>
            <person name="Cipriano M."/>
            <person name="Mancuso J."/>
            <person name="Tu H."/>
            <person name="Salamov A."/>
            <person name="Lindquist E."/>
            <person name="Shapiro H."/>
            <person name="Lucas S."/>
            <person name="Grigoriev I.V."/>
            <person name="Cande W.Z."/>
            <person name="Fulton C."/>
            <person name="Rokhsar D.S."/>
            <person name="Dawson S.C."/>
        </authorList>
    </citation>
    <scope>NUCLEOTIDE SEQUENCE [LARGE SCALE GENOMIC DNA]</scope>
    <source>
        <strain evidence="3 4">NEG-M</strain>
    </source>
</reference>
<dbReference type="Gene3D" id="3.30.70.270">
    <property type="match status" value="1"/>
</dbReference>
<dbReference type="OMA" id="CKQVAVH"/>
<evidence type="ECO:0000256" key="1">
    <source>
        <dbReference type="SAM" id="MobiDB-lite"/>
    </source>
</evidence>
<dbReference type="VEuPathDB" id="AmoebaDB:NAEGRDRAFT_68049"/>
<dbReference type="Gene3D" id="3.40.1170.60">
    <property type="match status" value="1"/>
</dbReference>
<proteinExistence type="predicted"/>
<keyword evidence="4" id="KW-1185">Reference proteome</keyword>
<dbReference type="InterPro" id="IPR043128">
    <property type="entry name" value="Rev_trsase/Diguanyl_cyclase"/>
</dbReference>
<dbReference type="GO" id="GO:0006281">
    <property type="term" value="P:DNA repair"/>
    <property type="evidence" value="ECO:0007669"/>
    <property type="project" value="InterPro"/>
</dbReference>
<dbReference type="PANTHER" id="PTHR46404:SF1">
    <property type="entry name" value="DNA POLYMERASE IOTA"/>
    <property type="match status" value="1"/>
</dbReference>
<dbReference type="InterPro" id="IPR043502">
    <property type="entry name" value="DNA/RNA_pol_sf"/>
</dbReference>
<gene>
    <name evidence="3" type="ORF">NAEGRDRAFT_68049</name>
</gene>
<dbReference type="OrthoDB" id="447129at2759"/>
<feature type="compositionally biased region" description="Low complexity" evidence="1">
    <location>
        <begin position="436"/>
        <end position="447"/>
    </location>
</feature>
<dbReference type="KEGG" id="ngr:NAEGRDRAFT_68049"/>
<feature type="domain" description="UmuC" evidence="2">
    <location>
        <begin position="16"/>
        <end position="231"/>
    </location>
</feature>
<dbReference type="FunCoup" id="D2VGP4">
    <property type="interactions" value="150"/>
</dbReference>
<feature type="region of interest" description="Disordered" evidence="1">
    <location>
        <begin position="418"/>
        <end position="485"/>
    </location>
</feature>
<dbReference type="EMBL" id="GG738870">
    <property type="protein sequence ID" value="EFC44003.1"/>
    <property type="molecule type" value="Genomic_DNA"/>
</dbReference>
<dbReference type="PIRSF" id="PIRSF036603">
    <property type="entry name" value="DPol_eta"/>
    <property type="match status" value="1"/>
</dbReference>
<evidence type="ECO:0000259" key="2">
    <source>
        <dbReference type="PROSITE" id="PS50173"/>
    </source>
</evidence>
<dbReference type="Pfam" id="PF00817">
    <property type="entry name" value="IMS"/>
    <property type="match status" value="1"/>
</dbReference>
<dbReference type="Gene3D" id="3.30.1490.100">
    <property type="entry name" value="DNA polymerase, Y-family, little finger domain"/>
    <property type="match status" value="1"/>
</dbReference>
<dbReference type="InParanoid" id="D2VGP4"/>
<dbReference type="GeneID" id="8848018"/>